<evidence type="ECO:0000313" key="3">
    <source>
        <dbReference type="EMBL" id="KAG8514994.1"/>
    </source>
</evidence>
<dbReference type="EMBL" id="JAGFMF010011719">
    <property type="protein sequence ID" value="KAG8514994.1"/>
    <property type="molecule type" value="Genomic_DNA"/>
</dbReference>
<evidence type="ECO:0000256" key="2">
    <source>
        <dbReference type="SAM" id="Phobius"/>
    </source>
</evidence>
<feature type="transmembrane region" description="Helical" evidence="2">
    <location>
        <begin position="160"/>
        <end position="186"/>
    </location>
</feature>
<name>A0A8J6A3Z5_GALPY</name>
<organism evidence="3 4">
    <name type="scientific">Galemys pyrenaicus</name>
    <name type="common">Iberian desman</name>
    <name type="synonym">Pyrenean desman</name>
    <dbReference type="NCBI Taxonomy" id="202257"/>
    <lineage>
        <taxon>Eukaryota</taxon>
        <taxon>Metazoa</taxon>
        <taxon>Chordata</taxon>
        <taxon>Craniata</taxon>
        <taxon>Vertebrata</taxon>
        <taxon>Euteleostomi</taxon>
        <taxon>Mammalia</taxon>
        <taxon>Eutheria</taxon>
        <taxon>Laurasiatheria</taxon>
        <taxon>Eulipotyphla</taxon>
        <taxon>Talpidae</taxon>
        <taxon>Galemys</taxon>
    </lineage>
</organism>
<sequence length="188" mass="19767">MRNPPACPGLRTSRSMFVGAPFSPVSTWRHSLATQDATSEVWVVTLVGPIVPRGPREPWPLASSAASSCLPGNCCVRIGAAVSALPETPRRVAVLAGRARPALCSAQCLARSSCVATRRLGPGPSSGAQGFPGPARRCSPPRRAMPASSAVHVLQLLRELLAFVLLSYTVLVGALLLAGWTTYFLVLK</sequence>
<dbReference type="AlphaFoldDB" id="A0A8J6A3Z5"/>
<keyword evidence="2" id="KW-0812">Transmembrane</keyword>
<accession>A0A8J6A3Z5</accession>
<keyword evidence="2" id="KW-0472">Membrane</keyword>
<dbReference type="OrthoDB" id="9936170at2759"/>
<feature type="region of interest" description="Disordered" evidence="1">
    <location>
        <begin position="123"/>
        <end position="142"/>
    </location>
</feature>
<comment type="caution">
    <text evidence="3">The sequence shown here is derived from an EMBL/GenBank/DDBJ whole genome shotgun (WGS) entry which is preliminary data.</text>
</comment>
<evidence type="ECO:0000313" key="4">
    <source>
        <dbReference type="Proteomes" id="UP000700334"/>
    </source>
</evidence>
<keyword evidence="4" id="KW-1185">Reference proteome</keyword>
<proteinExistence type="predicted"/>
<gene>
    <name evidence="3" type="ORF">J0S82_003890</name>
</gene>
<reference evidence="3" key="1">
    <citation type="journal article" date="2021" name="Evol. Appl.">
        <title>The genome of the Pyrenean desman and the effects of bottlenecks and inbreeding on the genomic landscape of an endangered species.</title>
        <authorList>
            <person name="Escoda L."/>
            <person name="Castresana J."/>
        </authorList>
    </citation>
    <scope>NUCLEOTIDE SEQUENCE</scope>
    <source>
        <strain evidence="3">IBE-C5619</strain>
    </source>
</reference>
<protein>
    <submittedName>
        <fullName evidence="3">Uncharacterized protein</fullName>
    </submittedName>
</protein>
<keyword evidence="2" id="KW-1133">Transmembrane helix</keyword>
<evidence type="ECO:0000256" key="1">
    <source>
        <dbReference type="SAM" id="MobiDB-lite"/>
    </source>
</evidence>
<dbReference type="Proteomes" id="UP000700334">
    <property type="component" value="Unassembled WGS sequence"/>
</dbReference>